<dbReference type="Proteomes" id="UP000789901">
    <property type="component" value="Unassembled WGS sequence"/>
</dbReference>
<accession>A0ABN7XFM0</accession>
<comment type="caution">
    <text evidence="1">The sequence shown here is derived from an EMBL/GenBank/DDBJ whole genome shotgun (WGS) entry which is preliminary data.</text>
</comment>
<feature type="non-terminal residue" evidence="1">
    <location>
        <position position="1"/>
    </location>
</feature>
<gene>
    <name evidence="1" type="ORF">GMARGA_LOCUS42361</name>
</gene>
<dbReference type="EMBL" id="CAJVQB010125689">
    <property type="protein sequence ID" value="CAG8853540.1"/>
    <property type="molecule type" value="Genomic_DNA"/>
</dbReference>
<reference evidence="1 2" key="1">
    <citation type="submission" date="2021-06" db="EMBL/GenBank/DDBJ databases">
        <authorList>
            <person name="Kallberg Y."/>
            <person name="Tangrot J."/>
            <person name="Rosling A."/>
        </authorList>
    </citation>
    <scope>NUCLEOTIDE SEQUENCE [LARGE SCALE GENOMIC DNA]</scope>
    <source>
        <strain evidence="1 2">120-4 pot B 10/14</strain>
    </source>
</reference>
<evidence type="ECO:0000313" key="1">
    <source>
        <dbReference type="EMBL" id="CAG8853540.1"/>
    </source>
</evidence>
<evidence type="ECO:0000313" key="2">
    <source>
        <dbReference type="Proteomes" id="UP000789901"/>
    </source>
</evidence>
<name>A0ABN7XFM0_GIGMA</name>
<keyword evidence="2" id="KW-1185">Reference proteome</keyword>
<organism evidence="1 2">
    <name type="scientific">Gigaspora margarita</name>
    <dbReference type="NCBI Taxonomy" id="4874"/>
    <lineage>
        <taxon>Eukaryota</taxon>
        <taxon>Fungi</taxon>
        <taxon>Fungi incertae sedis</taxon>
        <taxon>Mucoromycota</taxon>
        <taxon>Glomeromycotina</taxon>
        <taxon>Glomeromycetes</taxon>
        <taxon>Diversisporales</taxon>
        <taxon>Gigasporaceae</taxon>
        <taxon>Gigaspora</taxon>
    </lineage>
</organism>
<proteinExistence type="predicted"/>
<protein>
    <submittedName>
        <fullName evidence="1">41120_t:CDS:1</fullName>
    </submittedName>
</protein>
<feature type="non-terminal residue" evidence="1">
    <location>
        <position position="79"/>
    </location>
</feature>
<sequence length="79" mass="9399">KTEEHEASIESNEMLEEGLTPLEIFRANKDKIPYCRDYGSMCQKFQKSKQQMMPKYIFLTANRPPKNVYIQSNRREHDS</sequence>